<evidence type="ECO:0000313" key="3">
    <source>
        <dbReference type="RefSeq" id="XP_055887989.1"/>
    </source>
</evidence>
<dbReference type="RefSeq" id="XP_055887992.1">
    <property type="nucleotide sequence ID" value="XM_056032017.1"/>
</dbReference>
<organism evidence="2 5">
    <name type="scientific">Biomphalaria glabrata</name>
    <name type="common">Bloodfluke planorb</name>
    <name type="synonym">Freshwater snail</name>
    <dbReference type="NCBI Taxonomy" id="6526"/>
    <lineage>
        <taxon>Eukaryota</taxon>
        <taxon>Metazoa</taxon>
        <taxon>Spiralia</taxon>
        <taxon>Lophotrochozoa</taxon>
        <taxon>Mollusca</taxon>
        <taxon>Gastropoda</taxon>
        <taxon>Heterobranchia</taxon>
        <taxon>Euthyneura</taxon>
        <taxon>Panpulmonata</taxon>
        <taxon>Hygrophila</taxon>
        <taxon>Lymnaeoidea</taxon>
        <taxon>Planorbidae</taxon>
        <taxon>Biomphalaria</taxon>
    </lineage>
</organism>
<proteinExistence type="predicted"/>
<dbReference type="GeneID" id="106076059"/>
<dbReference type="InterPro" id="IPR043472">
    <property type="entry name" value="Macro_dom-like"/>
</dbReference>
<feature type="domain" description="Macro" evidence="1">
    <location>
        <begin position="29"/>
        <end position="234"/>
    </location>
</feature>
<dbReference type="RefSeq" id="XP_055887989.1">
    <property type="nucleotide sequence ID" value="XM_056032014.1"/>
</dbReference>
<evidence type="ECO:0000313" key="6">
    <source>
        <dbReference type="RefSeq" id="XP_055887992.1"/>
    </source>
</evidence>
<protein>
    <submittedName>
        <fullName evidence="3 4">Uncharacterized protein LOC106076059</fullName>
    </submittedName>
</protein>
<dbReference type="InterPro" id="IPR002589">
    <property type="entry name" value="Macro_dom"/>
</dbReference>
<reference evidence="3 4" key="1">
    <citation type="submission" date="2025-04" db="UniProtKB">
        <authorList>
            <consortium name="RefSeq"/>
        </authorList>
    </citation>
    <scope>IDENTIFICATION</scope>
</reference>
<dbReference type="PROSITE" id="PS51154">
    <property type="entry name" value="MACRO"/>
    <property type="match status" value="1"/>
</dbReference>
<evidence type="ECO:0000313" key="4">
    <source>
        <dbReference type="RefSeq" id="XP_055887990.1"/>
    </source>
</evidence>
<dbReference type="OMA" id="CANLMWT"/>
<keyword evidence="2" id="KW-1185">Reference proteome</keyword>
<sequence length="234" mass="26148">MAASTVEGEGSFDGIVTYHLRDINAELVEEWQHAFSEYSDSVKISQGDIFNDAPAADAIVSPANSFGFMDGGIDWIYSKYFGWQMQNRLQNVIREEYHGELPVGQAIIIPAYDPSIQTPDIEPDYNEGVAIKYLISAPTMRVPAIVSDTVNAYLAFRAVILAVKKHNSSKTLSYIRSVLVPGLGTAVGKMPKKRCAFQMLQAYETFEKSKHKFRIHPDSLCVVDDDDYKMSSYN</sequence>
<dbReference type="RefSeq" id="XP_055887990.1">
    <property type="nucleotide sequence ID" value="XM_056032015.1"/>
</dbReference>
<dbReference type="Pfam" id="PF14519">
    <property type="entry name" value="Macro_2"/>
    <property type="match status" value="1"/>
</dbReference>
<dbReference type="AlphaFoldDB" id="A0A9W3AL70"/>
<dbReference type="Gene3D" id="3.40.220.10">
    <property type="entry name" value="Leucine Aminopeptidase, subunit E, domain 1"/>
    <property type="match status" value="1"/>
</dbReference>
<dbReference type="SUPFAM" id="SSF52949">
    <property type="entry name" value="Macro domain-like"/>
    <property type="match status" value="1"/>
</dbReference>
<dbReference type="InterPro" id="IPR028071">
    <property type="entry name" value="Macro-like_dom"/>
</dbReference>
<evidence type="ECO:0000313" key="2">
    <source>
        <dbReference type="Proteomes" id="UP001165740"/>
    </source>
</evidence>
<dbReference type="SMART" id="SM00506">
    <property type="entry name" value="A1pp"/>
    <property type="match status" value="1"/>
</dbReference>
<dbReference type="RefSeq" id="XP_055887991.1">
    <property type="nucleotide sequence ID" value="XM_056032016.1"/>
</dbReference>
<gene>
    <name evidence="3 4 5 6" type="primary">LOC106076059</name>
</gene>
<evidence type="ECO:0000313" key="5">
    <source>
        <dbReference type="RefSeq" id="XP_055887991.1"/>
    </source>
</evidence>
<dbReference type="Proteomes" id="UP001165740">
    <property type="component" value="Chromosome 6"/>
</dbReference>
<dbReference type="CDD" id="cd02900">
    <property type="entry name" value="Macro_Appr_pase"/>
    <property type="match status" value="1"/>
</dbReference>
<dbReference type="OrthoDB" id="6082470at2759"/>
<name>A0A9W3AL70_BIOGL</name>
<evidence type="ECO:0000259" key="1">
    <source>
        <dbReference type="PROSITE" id="PS51154"/>
    </source>
</evidence>
<accession>A0A9W3AL70</accession>